<gene>
    <name evidence="1" type="ORF">FCN74_05900</name>
</gene>
<dbReference type="AlphaFoldDB" id="A0A4U5TQS9"/>
<keyword evidence="2" id="KW-1185">Reference proteome</keyword>
<protein>
    <submittedName>
        <fullName evidence="1">Uncharacterized protein</fullName>
    </submittedName>
</protein>
<dbReference type="RefSeq" id="WP_171047124.1">
    <property type="nucleotide sequence ID" value="NZ_SWMU01000002.1"/>
</dbReference>
<evidence type="ECO:0000313" key="1">
    <source>
        <dbReference type="EMBL" id="TKS56569.1"/>
    </source>
</evidence>
<organism evidence="1 2">
    <name type="scientific">Mesohalobacter halotolerans</name>
    <dbReference type="NCBI Taxonomy" id="1883405"/>
    <lineage>
        <taxon>Bacteria</taxon>
        <taxon>Pseudomonadati</taxon>
        <taxon>Bacteroidota</taxon>
        <taxon>Flavobacteriia</taxon>
        <taxon>Flavobacteriales</taxon>
        <taxon>Flavobacteriaceae</taxon>
        <taxon>Mesohalobacter</taxon>
    </lineage>
</organism>
<proteinExistence type="predicted"/>
<name>A0A4U5TQS9_9FLAO</name>
<sequence>MSLLLMVSIAKYNLAQEISLPPLDSNELSPKIQSPLYQDFGVYKFELLVKNINVFASPNAENTFDFIQASASKNRRPSYQNFYDAINRQMAQYSDFTVEIDNSKSSVFMDYNDQPIYSGSFRVKNAVYQRADRLTGTPRRPLLYSPSLSARRGLIWY</sequence>
<dbReference type="Proteomes" id="UP000306552">
    <property type="component" value="Unassembled WGS sequence"/>
</dbReference>
<accession>A0A4U5TQS9</accession>
<dbReference type="EMBL" id="SWMU01000002">
    <property type="protein sequence ID" value="TKS56569.1"/>
    <property type="molecule type" value="Genomic_DNA"/>
</dbReference>
<comment type="caution">
    <text evidence="1">The sequence shown here is derived from an EMBL/GenBank/DDBJ whole genome shotgun (WGS) entry which is preliminary data.</text>
</comment>
<evidence type="ECO:0000313" key="2">
    <source>
        <dbReference type="Proteomes" id="UP000306552"/>
    </source>
</evidence>
<reference evidence="1 2" key="1">
    <citation type="submission" date="2019-04" db="EMBL/GenBank/DDBJ databases">
        <title>Psychroflexus halotolerans sp. nov., isolated from a marine solar saltern.</title>
        <authorList>
            <person name="Feng X."/>
        </authorList>
    </citation>
    <scope>NUCLEOTIDE SEQUENCE [LARGE SCALE GENOMIC DNA]</scope>
    <source>
        <strain evidence="1 2">WDS2C27</strain>
    </source>
</reference>